<organism evidence="2 3">
    <name type="scientific">Paractinoplanes deccanensis</name>
    <dbReference type="NCBI Taxonomy" id="113561"/>
    <lineage>
        <taxon>Bacteria</taxon>
        <taxon>Bacillati</taxon>
        <taxon>Actinomycetota</taxon>
        <taxon>Actinomycetes</taxon>
        <taxon>Micromonosporales</taxon>
        <taxon>Micromonosporaceae</taxon>
        <taxon>Paractinoplanes</taxon>
    </lineage>
</organism>
<dbReference type="InterPro" id="IPR006311">
    <property type="entry name" value="TAT_signal"/>
</dbReference>
<dbReference type="RefSeq" id="WP_203776317.1">
    <property type="nucleotide sequence ID" value="NZ_BAAABO010000055.1"/>
</dbReference>
<feature type="signal peptide" evidence="1">
    <location>
        <begin position="1"/>
        <end position="32"/>
    </location>
</feature>
<name>A0ABQ3YIE4_9ACTN</name>
<proteinExistence type="predicted"/>
<accession>A0ABQ3YIE4</accession>
<evidence type="ECO:0008006" key="4">
    <source>
        <dbReference type="Google" id="ProtNLM"/>
    </source>
</evidence>
<keyword evidence="1" id="KW-0732">Signal</keyword>
<evidence type="ECO:0000313" key="3">
    <source>
        <dbReference type="Proteomes" id="UP000609879"/>
    </source>
</evidence>
<reference evidence="2 3" key="1">
    <citation type="submission" date="2021-01" db="EMBL/GenBank/DDBJ databases">
        <title>Whole genome shotgun sequence of Actinoplanes deccanensis NBRC 13994.</title>
        <authorList>
            <person name="Komaki H."/>
            <person name="Tamura T."/>
        </authorList>
    </citation>
    <scope>NUCLEOTIDE SEQUENCE [LARGE SCALE GENOMIC DNA]</scope>
    <source>
        <strain evidence="2 3">NBRC 13994</strain>
    </source>
</reference>
<feature type="chain" id="PRO_5047322611" description="Secreted protein" evidence="1">
    <location>
        <begin position="33"/>
        <end position="139"/>
    </location>
</feature>
<evidence type="ECO:0000256" key="1">
    <source>
        <dbReference type="SAM" id="SignalP"/>
    </source>
</evidence>
<gene>
    <name evidence="2" type="ORF">Ade02nite_84090</name>
</gene>
<dbReference type="EMBL" id="BOMI01000178">
    <property type="protein sequence ID" value="GID79768.1"/>
    <property type="molecule type" value="Genomic_DNA"/>
</dbReference>
<dbReference type="PROSITE" id="PS51318">
    <property type="entry name" value="TAT"/>
    <property type="match status" value="1"/>
</dbReference>
<dbReference type="Proteomes" id="UP000609879">
    <property type="component" value="Unassembled WGS sequence"/>
</dbReference>
<protein>
    <recommendedName>
        <fullName evidence="4">Secreted protein</fullName>
    </recommendedName>
</protein>
<comment type="caution">
    <text evidence="2">The sequence shown here is derived from an EMBL/GenBank/DDBJ whole genome shotgun (WGS) entry which is preliminary data.</text>
</comment>
<sequence length="139" mass="14365">MRKTVRRLITGVLATASATGMALALGATAAHAERNLTLVTKAGNGYGASGGGLFFNATGEIFTVYDQRSDGAGVNVEYHYQEPSGVWVYPADLYNGDGAGTSKSFNKSIVDGSTVYITLCLIDNGDIKEATCSSGTAIA</sequence>
<evidence type="ECO:0000313" key="2">
    <source>
        <dbReference type="EMBL" id="GID79768.1"/>
    </source>
</evidence>
<keyword evidence="3" id="KW-1185">Reference proteome</keyword>